<evidence type="ECO:0000313" key="2">
    <source>
        <dbReference type="Proteomes" id="UP000541955"/>
    </source>
</evidence>
<dbReference type="RefSeq" id="WP_185429311.1">
    <property type="nucleotide sequence ID" value="NZ_JAARRW010000002.1"/>
</dbReference>
<dbReference type="Pfam" id="PF07751">
    <property type="entry name" value="Abi_2"/>
    <property type="match status" value="1"/>
</dbReference>
<evidence type="ECO:0000313" key="1">
    <source>
        <dbReference type="EMBL" id="MBC1561882.1"/>
    </source>
</evidence>
<dbReference type="EMBL" id="JAARRW010000002">
    <property type="protein sequence ID" value="MBC1561882.1"/>
    <property type="molecule type" value="Genomic_DNA"/>
</dbReference>
<accession>A0A7X1CEZ8</accession>
<sequence>MIVWRINNKGGEYPQRIGGHKMINETSIKKINRKPLLRYDELIKKMQDKGILFNIKTKEEAENTLKINTYFYKLGAFRKNYEQDEKGRYKKLEFAYLEDLAILDMRLRYILLQMCLDIEHSLKTSILRNVTKDTSEDGYSIMTDFFDKTLATKDRLFESEIKKYSGDQVDKTLIYQKYYNETPVWVALELMNYGAFTMFVEFYFKRTKINKKDFKCANELLKYAKNIRNASAHSKPIILSLDPRKQRNQFLATLAKEIKFTEKQIRIKKLHDILAIFKLHKVYCSQGVHDSKIELFKEYFVRYDRNQHYYNDNLNIKRFFSGLRLLVDKFV</sequence>
<reference evidence="1 2" key="1">
    <citation type="submission" date="2020-03" db="EMBL/GenBank/DDBJ databases">
        <title>Soil Listeria distribution.</title>
        <authorList>
            <person name="Liao J."/>
            <person name="Wiedmann M."/>
        </authorList>
    </citation>
    <scope>NUCLEOTIDE SEQUENCE [LARGE SCALE GENOMIC DNA]</scope>
    <source>
        <strain evidence="1 2">FSL L7-1387</strain>
    </source>
</reference>
<dbReference type="AlphaFoldDB" id="A0A7X1CEZ8"/>
<dbReference type="Proteomes" id="UP000541955">
    <property type="component" value="Unassembled WGS sequence"/>
</dbReference>
<dbReference type="InterPro" id="IPR011664">
    <property type="entry name" value="Abi_system_AbiD/AbiF-like"/>
</dbReference>
<proteinExistence type="predicted"/>
<comment type="caution">
    <text evidence="1">The sequence shown here is derived from an EMBL/GenBank/DDBJ whole genome shotgun (WGS) entry which is preliminary data.</text>
</comment>
<name>A0A7X1CEZ8_9LIST</name>
<gene>
    <name evidence="1" type="ORF">HB902_07335</name>
</gene>
<organism evidence="1 2">
    <name type="scientific">Listeria booriae</name>
    <dbReference type="NCBI Taxonomy" id="1552123"/>
    <lineage>
        <taxon>Bacteria</taxon>
        <taxon>Bacillati</taxon>
        <taxon>Bacillota</taxon>
        <taxon>Bacilli</taxon>
        <taxon>Bacillales</taxon>
        <taxon>Listeriaceae</taxon>
        <taxon>Listeria</taxon>
    </lineage>
</organism>
<protein>
    <submittedName>
        <fullName evidence="1">Abi family protein</fullName>
    </submittedName>
</protein>